<protein>
    <recommendedName>
        <fullName evidence="5">Sulfotransferase domain-containing protein</fullName>
    </recommendedName>
</protein>
<dbReference type="InterPro" id="IPR027417">
    <property type="entry name" value="P-loop_NTPase"/>
</dbReference>
<accession>F2USV0</accession>
<evidence type="ECO:0000313" key="3">
    <source>
        <dbReference type="EMBL" id="EGD81209.1"/>
    </source>
</evidence>
<sequence>MNSTAARQQQQRQRTTATAATGAAANKKKTRAFYGAVGLVFLALVTVLITSSSPSSSSSLLPFSSSSSSSSNRAAQRAASDKAAAATFDKDGKAATNENVGCDGSGDGTQEKGAGGCNQCDLRPRVTPKVACHNAPIFLAHFPLSGGTSLHGRIAKASKLLHDDGKPRPCPGNLVTESMRSWGKTKQCPGQGYMDEKRQASFASNLTQWDNCDFFTSHDPSSVLLYLPCSNFRPVALLRHPLEHRWSMWNKQWHVHPYEHHRNFTYWLLHDKLAKTYQLYFYADALSIFPVTYLHPGDLNPVRKDMDLALRVAKDNLDTFAVVGTTERMGDTIRALALTMGLSREQADALVEGTTHVHQNAHKSAVPEEAQRAEVLDGVLWHEMELYRHANAKLDHTLASFGESSERDRRSGGGGGGGDKSHS</sequence>
<gene>
    <name evidence="3" type="ORF">PTSG_13158</name>
</gene>
<feature type="region of interest" description="Disordered" evidence="1">
    <location>
        <begin position="95"/>
        <end position="117"/>
    </location>
</feature>
<keyword evidence="2" id="KW-0472">Membrane</keyword>
<dbReference type="KEGG" id="sre:PTSG_13158"/>
<dbReference type="GeneID" id="16068267"/>
<dbReference type="EMBL" id="GL832996">
    <property type="protein sequence ID" value="EGD81209.1"/>
    <property type="molecule type" value="Genomic_DNA"/>
</dbReference>
<feature type="region of interest" description="Disordered" evidence="1">
    <location>
        <begin position="1"/>
        <end position="23"/>
    </location>
</feature>
<keyword evidence="4" id="KW-1185">Reference proteome</keyword>
<feature type="compositionally biased region" description="Gly residues" evidence="1">
    <location>
        <begin position="412"/>
        <end position="423"/>
    </location>
</feature>
<dbReference type="AlphaFoldDB" id="F2USV0"/>
<dbReference type="Gene3D" id="3.40.50.300">
    <property type="entry name" value="P-loop containing nucleotide triphosphate hydrolases"/>
    <property type="match status" value="1"/>
</dbReference>
<keyword evidence="2" id="KW-1133">Transmembrane helix</keyword>
<keyword evidence="2" id="KW-0812">Transmembrane</keyword>
<evidence type="ECO:0000256" key="1">
    <source>
        <dbReference type="SAM" id="MobiDB-lite"/>
    </source>
</evidence>
<feature type="region of interest" description="Disordered" evidence="1">
    <location>
        <begin position="52"/>
        <end position="83"/>
    </location>
</feature>
<evidence type="ECO:0008006" key="5">
    <source>
        <dbReference type="Google" id="ProtNLM"/>
    </source>
</evidence>
<feature type="region of interest" description="Disordered" evidence="1">
    <location>
        <begin position="400"/>
        <end position="423"/>
    </location>
</feature>
<dbReference type="Proteomes" id="UP000007799">
    <property type="component" value="Unassembled WGS sequence"/>
</dbReference>
<dbReference type="SUPFAM" id="SSF52540">
    <property type="entry name" value="P-loop containing nucleoside triphosphate hydrolases"/>
    <property type="match status" value="1"/>
</dbReference>
<dbReference type="InParanoid" id="F2USV0"/>
<organism evidence="4">
    <name type="scientific">Salpingoeca rosetta (strain ATCC 50818 / BSB-021)</name>
    <dbReference type="NCBI Taxonomy" id="946362"/>
    <lineage>
        <taxon>Eukaryota</taxon>
        <taxon>Choanoflagellata</taxon>
        <taxon>Craspedida</taxon>
        <taxon>Salpingoecidae</taxon>
        <taxon>Salpingoeca</taxon>
    </lineage>
</organism>
<evidence type="ECO:0000313" key="4">
    <source>
        <dbReference type="Proteomes" id="UP000007799"/>
    </source>
</evidence>
<reference evidence="3" key="1">
    <citation type="submission" date="2009-08" db="EMBL/GenBank/DDBJ databases">
        <title>Annotation of Salpingoeca rosetta.</title>
        <authorList>
            <consortium name="The Broad Institute Genome Sequencing Platform"/>
            <person name="Russ C."/>
            <person name="Cuomo C."/>
            <person name="Burger G."/>
            <person name="Gray M.W."/>
            <person name="Holland P.W.H."/>
            <person name="King N."/>
            <person name="Lang F.B.F."/>
            <person name="Roger A.J."/>
            <person name="Ruiz-Trillo I."/>
            <person name="Young S.K."/>
            <person name="Zeng Q."/>
            <person name="Gargeya S."/>
            <person name="Alvarado L."/>
            <person name="Berlin A."/>
            <person name="Chapman S.B."/>
            <person name="Chen Z."/>
            <person name="Freedman E."/>
            <person name="Gellesch M."/>
            <person name="Goldberg J."/>
            <person name="Griggs A."/>
            <person name="Gujja S."/>
            <person name="Heilman E."/>
            <person name="Heiman D."/>
            <person name="Howarth C."/>
            <person name="Mehta T."/>
            <person name="Neiman D."/>
            <person name="Pearson M."/>
            <person name="Roberts A."/>
            <person name="Saif S."/>
            <person name="Shea T."/>
            <person name="Shenoy N."/>
            <person name="Sisk P."/>
            <person name="Stolte C."/>
            <person name="Sykes S."/>
            <person name="White J."/>
            <person name="Yandava C."/>
            <person name="Haas B."/>
            <person name="Nusbaum C."/>
            <person name="Birren B."/>
        </authorList>
    </citation>
    <scope>NUCLEOTIDE SEQUENCE [LARGE SCALE GENOMIC DNA]</scope>
    <source>
        <strain evidence="3">ATCC 50818</strain>
    </source>
</reference>
<evidence type="ECO:0000256" key="2">
    <source>
        <dbReference type="SAM" id="Phobius"/>
    </source>
</evidence>
<dbReference type="RefSeq" id="XP_004987743.1">
    <property type="nucleotide sequence ID" value="XM_004987686.1"/>
</dbReference>
<proteinExistence type="predicted"/>
<name>F2USV0_SALR5</name>
<feature type="transmembrane region" description="Helical" evidence="2">
    <location>
        <begin position="32"/>
        <end position="51"/>
    </location>
</feature>